<dbReference type="AlphaFoldDB" id="T1L1P4"/>
<evidence type="ECO:0000313" key="1">
    <source>
        <dbReference type="EnsemblMetazoa" id="tetur32g00360.1"/>
    </source>
</evidence>
<sequence>MVQVKLVFLIPTIKYISSYFTGLINERWFLLLDYYGDSEKICINLMDLLFYCLHYKCIYG</sequence>
<dbReference type="EMBL" id="CAEY01000920">
    <property type="status" value="NOT_ANNOTATED_CDS"/>
    <property type="molecule type" value="Genomic_DNA"/>
</dbReference>
<evidence type="ECO:0000313" key="2">
    <source>
        <dbReference type="Proteomes" id="UP000015104"/>
    </source>
</evidence>
<dbReference type="Proteomes" id="UP000015104">
    <property type="component" value="Unassembled WGS sequence"/>
</dbReference>
<proteinExistence type="predicted"/>
<protein>
    <submittedName>
        <fullName evidence="1">Uncharacterized protein</fullName>
    </submittedName>
</protein>
<reference evidence="2" key="1">
    <citation type="submission" date="2011-08" db="EMBL/GenBank/DDBJ databases">
        <authorList>
            <person name="Rombauts S."/>
        </authorList>
    </citation>
    <scope>NUCLEOTIDE SEQUENCE</scope>
    <source>
        <strain evidence="2">London</strain>
    </source>
</reference>
<keyword evidence="2" id="KW-1185">Reference proteome</keyword>
<dbReference type="EnsemblMetazoa" id="tetur32g00360.1">
    <property type="protein sequence ID" value="tetur32g00360.1"/>
    <property type="gene ID" value="tetur32g00360"/>
</dbReference>
<accession>T1L1P4</accession>
<reference evidence="1" key="2">
    <citation type="submission" date="2015-06" db="UniProtKB">
        <authorList>
            <consortium name="EnsemblMetazoa"/>
        </authorList>
    </citation>
    <scope>IDENTIFICATION</scope>
</reference>
<name>T1L1P4_TETUR</name>
<dbReference type="HOGENOM" id="CLU_2944667_0_0_1"/>
<organism evidence="1 2">
    <name type="scientific">Tetranychus urticae</name>
    <name type="common">Two-spotted spider mite</name>
    <dbReference type="NCBI Taxonomy" id="32264"/>
    <lineage>
        <taxon>Eukaryota</taxon>
        <taxon>Metazoa</taxon>
        <taxon>Ecdysozoa</taxon>
        <taxon>Arthropoda</taxon>
        <taxon>Chelicerata</taxon>
        <taxon>Arachnida</taxon>
        <taxon>Acari</taxon>
        <taxon>Acariformes</taxon>
        <taxon>Trombidiformes</taxon>
        <taxon>Prostigmata</taxon>
        <taxon>Eleutherengona</taxon>
        <taxon>Raphignathae</taxon>
        <taxon>Tetranychoidea</taxon>
        <taxon>Tetranychidae</taxon>
        <taxon>Tetranychus</taxon>
    </lineage>
</organism>